<dbReference type="SUPFAM" id="SSF81296">
    <property type="entry name" value="E set domains"/>
    <property type="match status" value="3"/>
</dbReference>
<evidence type="ECO:0000313" key="4">
    <source>
        <dbReference type="Proteomes" id="UP000018721"/>
    </source>
</evidence>
<dbReference type="Gene3D" id="2.60.40.10">
    <property type="entry name" value="Immunoglobulins"/>
    <property type="match status" value="3"/>
</dbReference>
<dbReference type="InterPro" id="IPR013783">
    <property type="entry name" value="Ig-like_fold"/>
</dbReference>
<keyword evidence="1" id="KW-0732">Signal</keyword>
<dbReference type="EMBL" id="ANIZ01002565">
    <property type="protein sequence ID" value="ETI39617.1"/>
    <property type="molecule type" value="Genomic_DNA"/>
</dbReference>
<dbReference type="AlphaFoldDB" id="V9ENG5"/>
<dbReference type="InterPro" id="IPR014756">
    <property type="entry name" value="Ig_E-set"/>
</dbReference>
<evidence type="ECO:0000313" key="3">
    <source>
        <dbReference type="EMBL" id="ETI39617.1"/>
    </source>
</evidence>
<dbReference type="InterPro" id="IPR002909">
    <property type="entry name" value="IPT_dom"/>
</dbReference>
<gene>
    <name evidence="3" type="ORF">F443_14801</name>
</gene>
<proteinExistence type="predicted"/>
<evidence type="ECO:0000256" key="1">
    <source>
        <dbReference type="ARBA" id="ARBA00022729"/>
    </source>
</evidence>
<dbReference type="SMART" id="SM00429">
    <property type="entry name" value="IPT"/>
    <property type="match status" value="3"/>
</dbReference>
<name>V9ENG5_PHYNI</name>
<sequence length="685" mass="72823">MPSRNEPIRVVVPGQFYCDEYLSCTTPSLQSFLPSSGDKWFQNATATAKVEISNNGVDFILTARSFIFSPVVDVQNVVQVDLKTLEIISAQPTKGPLRGGTPVILTLSTAFPSAIVFCSFGGEVVRGAVKTNQVECVVPKARTAGTVRLAIGANGVDFEVFAAEFEYFEDTSRGWKVAPLNGVIGGGTLLHISGTSFDEDGSYSCKIGAQIVRAEYANATHVGCRTPAVAKPQQVAVKISDNEVDFSEFNLTFAYVEPLFVSRIYPVSGDIEGGQLVNVVGGNFTAGAETITCRFGDVVTNATVLSASNAQCTAPKLQPISDIQSVKLATKPFTAEIQRVTVASSPLQPTVQEISTSGDVRVPEIQKFTISGDVVHEIQSIQVSSQAYSGEIFAITSSISPLVNEVQTLELRASSFIGGSFRLVLEKRQTDILTSYATSQEVENSLEILDNIGRVTVTKVTQGLLGSCTWMIEFLDRVGDVPMLEVINVSLGDSGSYDLFIGVSETVKGQGAPLFGTFTLDVDGKTTSPLTYDATEGEMVKALKAVDTSSDVLSVTRTGPFLNNAYEWRVTFAGFPRHVRSIGTDLSGLAQGRGQMTVNLLLPGAKGEQQQISTTLSSGSFKCSLGARVSGDIAVSSTAGEVLQAFDSVTFGRADVTGNAGGRGSSRLWIGQGICLSCPVVQLKR</sequence>
<organism evidence="3 4">
    <name type="scientific">Phytophthora nicotianae P1569</name>
    <dbReference type="NCBI Taxonomy" id="1317065"/>
    <lineage>
        <taxon>Eukaryota</taxon>
        <taxon>Sar</taxon>
        <taxon>Stramenopiles</taxon>
        <taxon>Oomycota</taxon>
        <taxon>Peronosporomycetes</taxon>
        <taxon>Peronosporales</taxon>
        <taxon>Peronosporaceae</taxon>
        <taxon>Phytophthora</taxon>
    </lineage>
</organism>
<keyword evidence="4" id="KW-1185">Reference proteome</keyword>
<feature type="domain" description="IPT/TIG" evidence="2">
    <location>
        <begin position="84"/>
        <end position="168"/>
    </location>
</feature>
<feature type="domain" description="IPT/TIG" evidence="2">
    <location>
        <begin position="171"/>
        <end position="256"/>
    </location>
</feature>
<dbReference type="Proteomes" id="UP000018721">
    <property type="component" value="Unassembled WGS sequence"/>
</dbReference>
<dbReference type="CDD" id="cd00102">
    <property type="entry name" value="IPT"/>
    <property type="match status" value="1"/>
</dbReference>
<dbReference type="Pfam" id="PF01833">
    <property type="entry name" value="TIG"/>
    <property type="match status" value="2"/>
</dbReference>
<dbReference type="HOGENOM" id="CLU_402000_0_0_1"/>
<dbReference type="InterPro" id="IPR052387">
    <property type="entry name" value="Fibrocystin"/>
</dbReference>
<comment type="caution">
    <text evidence="3">The sequence shown here is derived from an EMBL/GenBank/DDBJ whole genome shotgun (WGS) entry which is preliminary data.</text>
</comment>
<dbReference type="PANTHER" id="PTHR46769">
    <property type="entry name" value="POLYCYSTIC KIDNEY AND HEPATIC DISEASE 1 (AUTOSOMAL RECESSIVE)-LIKE 1"/>
    <property type="match status" value="1"/>
</dbReference>
<dbReference type="eggNOG" id="KOG3610">
    <property type="taxonomic scope" value="Eukaryota"/>
</dbReference>
<dbReference type="PANTHER" id="PTHR46769:SF2">
    <property type="entry name" value="FIBROCYSTIN-L ISOFORM 2 PRECURSOR-RELATED"/>
    <property type="match status" value="1"/>
</dbReference>
<reference evidence="3 4" key="1">
    <citation type="submission" date="2013-11" db="EMBL/GenBank/DDBJ databases">
        <title>The Genome Sequence of Phytophthora parasitica P1569.</title>
        <authorList>
            <consortium name="The Broad Institute Genomics Platform"/>
            <person name="Russ C."/>
            <person name="Tyler B."/>
            <person name="Panabieres F."/>
            <person name="Shan W."/>
            <person name="Tripathy S."/>
            <person name="Grunwald N."/>
            <person name="Machado M."/>
            <person name="Johnson C.S."/>
            <person name="Arredondo F."/>
            <person name="Hong C."/>
            <person name="Coffey M."/>
            <person name="Young S.K."/>
            <person name="Zeng Q."/>
            <person name="Gargeya S."/>
            <person name="Fitzgerald M."/>
            <person name="Abouelleil A."/>
            <person name="Alvarado L."/>
            <person name="Chapman S.B."/>
            <person name="Gainer-Dewar J."/>
            <person name="Goldberg J."/>
            <person name="Griggs A."/>
            <person name="Gujja S."/>
            <person name="Hansen M."/>
            <person name="Howarth C."/>
            <person name="Imamovic A."/>
            <person name="Ireland A."/>
            <person name="Larimer J."/>
            <person name="McCowan C."/>
            <person name="Murphy C."/>
            <person name="Pearson M."/>
            <person name="Poon T.W."/>
            <person name="Priest M."/>
            <person name="Roberts A."/>
            <person name="Saif S."/>
            <person name="Shea T."/>
            <person name="Sykes S."/>
            <person name="Wortman J."/>
            <person name="Nusbaum C."/>
            <person name="Birren B."/>
        </authorList>
    </citation>
    <scope>NUCLEOTIDE SEQUENCE [LARGE SCALE GENOMIC DNA]</scope>
    <source>
        <strain evidence="3 4">P1569</strain>
    </source>
</reference>
<accession>V9ENG5</accession>
<dbReference type="CDD" id="cd00603">
    <property type="entry name" value="IPT_PCSR"/>
    <property type="match status" value="2"/>
</dbReference>
<evidence type="ECO:0000259" key="2">
    <source>
        <dbReference type="SMART" id="SM00429"/>
    </source>
</evidence>
<feature type="domain" description="IPT/TIG" evidence="2">
    <location>
        <begin position="258"/>
        <end position="350"/>
    </location>
</feature>
<protein>
    <recommendedName>
        <fullName evidence="2">IPT/TIG domain-containing protein</fullName>
    </recommendedName>
</protein>